<name>A0A4Y2GSC0_ARAVE</name>
<organism evidence="1 2">
    <name type="scientific">Araneus ventricosus</name>
    <name type="common">Orbweaver spider</name>
    <name type="synonym">Epeira ventricosa</name>
    <dbReference type="NCBI Taxonomy" id="182803"/>
    <lineage>
        <taxon>Eukaryota</taxon>
        <taxon>Metazoa</taxon>
        <taxon>Ecdysozoa</taxon>
        <taxon>Arthropoda</taxon>
        <taxon>Chelicerata</taxon>
        <taxon>Arachnida</taxon>
        <taxon>Araneae</taxon>
        <taxon>Araneomorphae</taxon>
        <taxon>Entelegynae</taxon>
        <taxon>Araneoidea</taxon>
        <taxon>Araneidae</taxon>
        <taxon>Araneus</taxon>
    </lineage>
</organism>
<dbReference type="Proteomes" id="UP000499080">
    <property type="component" value="Unassembled WGS sequence"/>
</dbReference>
<reference evidence="1 2" key="1">
    <citation type="journal article" date="2019" name="Sci. Rep.">
        <title>Orb-weaving spider Araneus ventricosus genome elucidates the spidroin gene catalogue.</title>
        <authorList>
            <person name="Kono N."/>
            <person name="Nakamura H."/>
            <person name="Ohtoshi R."/>
            <person name="Moran D.A.P."/>
            <person name="Shinohara A."/>
            <person name="Yoshida Y."/>
            <person name="Fujiwara M."/>
            <person name="Mori M."/>
            <person name="Tomita M."/>
            <person name="Arakawa K."/>
        </authorList>
    </citation>
    <scope>NUCLEOTIDE SEQUENCE [LARGE SCALE GENOMIC DNA]</scope>
</reference>
<evidence type="ECO:0000313" key="1">
    <source>
        <dbReference type="EMBL" id="GBM55725.1"/>
    </source>
</evidence>
<evidence type="ECO:0008006" key="3">
    <source>
        <dbReference type="Google" id="ProtNLM"/>
    </source>
</evidence>
<comment type="caution">
    <text evidence="1">The sequence shown here is derived from an EMBL/GenBank/DDBJ whole genome shotgun (WGS) entry which is preliminary data.</text>
</comment>
<proteinExistence type="predicted"/>
<dbReference type="EMBL" id="BGPR01001514">
    <property type="protein sequence ID" value="GBM55725.1"/>
    <property type="molecule type" value="Genomic_DNA"/>
</dbReference>
<gene>
    <name evidence="1" type="ORF">AVEN_196618_1</name>
</gene>
<accession>A0A4Y2GSC0</accession>
<evidence type="ECO:0000313" key="2">
    <source>
        <dbReference type="Proteomes" id="UP000499080"/>
    </source>
</evidence>
<dbReference type="AlphaFoldDB" id="A0A4Y2GSC0"/>
<sequence length="172" mass="20397">MKMDSDEESEQQIYEGHYVHYKFSPAYLDITERWFIRRQYHTNCRFMNTCWLLEMIFQLKPEAENVSCSIKLYRSDSMNDPVRATVWVSFYEVDARSPFISQDFRKKQIFSGEKLEGCIAEIVPEEKSITHEELVVRVSIYIRCSHPEYQNNDVATIVGTKKSERKGVRSKM</sequence>
<keyword evidence="2" id="KW-1185">Reference proteome</keyword>
<protein>
    <recommendedName>
        <fullName evidence="3">MATH domain-containing protein</fullName>
    </recommendedName>
</protein>